<keyword evidence="1" id="KW-0812">Transmembrane</keyword>
<organism evidence="3 4">
    <name type="scientific">Candidatus Liptonbacteria bacterium GWC1_60_9</name>
    <dbReference type="NCBI Taxonomy" id="1798645"/>
    <lineage>
        <taxon>Bacteria</taxon>
        <taxon>Candidatus Liptoniibacteriota</taxon>
    </lineage>
</organism>
<keyword evidence="1" id="KW-0472">Membrane</keyword>
<dbReference type="EMBL" id="MHKV01000006">
    <property type="protein sequence ID" value="OGY97568.1"/>
    <property type="molecule type" value="Genomic_DNA"/>
</dbReference>
<evidence type="ECO:0000256" key="1">
    <source>
        <dbReference type="SAM" id="Phobius"/>
    </source>
</evidence>
<name>A0A1G2C862_9BACT</name>
<comment type="caution">
    <text evidence="3">The sequence shown here is derived from an EMBL/GenBank/DDBJ whole genome shotgun (WGS) entry which is preliminary data.</text>
</comment>
<reference evidence="3 4" key="1">
    <citation type="journal article" date="2016" name="Nat. Commun.">
        <title>Thousands of microbial genomes shed light on interconnected biogeochemical processes in an aquifer system.</title>
        <authorList>
            <person name="Anantharaman K."/>
            <person name="Brown C.T."/>
            <person name="Hug L.A."/>
            <person name="Sharon I."/>
            <person name="Castelle C.J."/>
            <person name="Probst A.J."/>
            <person name="Thomas B.C."/>
            <person name="Singh A."/>
            <person name="Wilkins M.J."/>
            <person name="Karaoz U."/>
            <person name="Brodie E.L."/>
            <person name="Williams K.H."/>
            <person name="Hubbard S.S."/>
            <person name="Banfield J.F."/>
        </authorList>
    </citation>
    <scope>NUCLEOTIDE SEQUENCE [LARGE SCALE GENOMIC DNA]</scope>
</reference>
<sequence length="425" mass="48938">MPFAPTLSLTEILQSIAQTFLAVWWVVIPLALFFIFRDLWLFYIRTKYVKAISWTLLELKIPKNVLTTPKAMEQIFAAAHGTYSFGIKFLEKWWDGKVEDWMSFELVGYAGGVYFYVRLPSKYRNLLEAAVYAQYPDAEIHEPQNDYMDLLPASLPNQVYDLFGFDLILAREDAYPIRTYPYFEAIVEEQRLDPIAAVTEVMSKLKEGEVILIQILIRPAGDAWKKKAEELVAKLIGKKSPKQLGLLGWIASFLRNLTFAPFTYPLWPDEEVKKEGPPNMLSFLTESQKDVVKSIEEKIAKIGFETNVRFIYVDRRDSFTRANVSAVNGAFRQFNTQNLNGFRPDMATFPRIASPFALFKARRERGRKTMLFFNYRTLTMNQKVSVLNIEELATIYHPPIVTVGAPMLRRLESRKGEPPPALPTE</sequence>
<protein>
    <recommendedName>
        <fullName evidence="2">DUF8128 domain-containing protein</fullName>
    </recommendedName>
</protein>
<dbReference type="Pfam" id="PF26449">
    <property type="entry name" value="DUF8128"/>
    <property type="match status" value="1"/>
</dbReference>
<evidence type="ECO:0000259" key="2">
    <source>
        <dbReference type="Pfam" id="PF26449"/>
    </source>
</evidence>
<feature type="domain" description="DUF8128" evidence="2">
    <location>
        <begin position="98"/>
        <end position="341"/>
    </location>
</feature>
<feature type="transmembrane region" description="Helical" evidence="1">
    <location>
        <begin position="12"/>
        <end position="36"/>
    </location>
</feature>
<gene>
    <name evidence="3" type="ORF">A2128_02265</name>
</gene>
<accession>A0A1G2C862</accession>
<proteinExistence type="predicted"/>
<dbReference type="AlphaFoldDB" id="A0A1G2C862"/>
<evidence type="ECO:0000313" key="4">
    <source>
        <dbReference type="Proteomes" id="UP000176349"/>
    </source>
</evidence>
<keyword evidence="1" id="KW-1133">Transmembrane helix</keyword>
<dbReference type="Proteomes" id="UP000176349">
    <property type="component" value="Unassembled WGS sequence"/>
</dbReference>
<evidence type="ECO:0000313" key="3">
    <source>
        <dbReference type="EMBL" id="OGY97568.1"/>
    </source>
</evidence>
<dbReference type="InterPro" id="IPR058441">
    <property type="entry name" value="DUF8128"/>
</dbReference>